<evidence type="ECO:0000313" key="3">
    <source>
        <dbReference type="EMBL" id="OAZ04465.1"/>
    </source>
</evidence>
<dbReference type="CDD" id="cd04186">
    <property type="entry name" value="GT_2_like_c"/>
    <property type="match status" value="1"/>
</dbReference>
<protein>
    <submittedName>
        <fullName evidence="3">N-acetylglucosaminyl-diphospho-decaprenol L-rhamnosyltransferase</fullName>
        <ecNumber evidence="3">2.4.1.289</ecNumber>
    </submittedName>
</protein>
<evidence type="ECO:0000259" key="2">
    <source>
        <dbReference type="Pfam" id="PF00535"/>
    </source>
</evidence>
<dbReference type="AlphaFoldDB" id="A0A199XS45"/>
<proteinExistence type="predicted"/>
<organism evidence="3 4">
    <name type="scientific">Flavobacterium succinicans</name>
    <dbReference type="NCBI Taxonomy" id="29536"/>
    <lineage>
        <taxon>Bacteria</taxon>
        <taxon>Pseudomonadati</taxon>
        <taxon>Bacteroidota</taxon>
        <taxon>Flavobacteriia</taxon>
        <taxon>Flavobacteriales</taxon>
        <taxon>Flavobacteriaceae</taxon>
        <taxon>Flavobacterium</taxon>
    </lineage>
</organism>
<keyword evidence="3" id="KW-0808">Transferase</keyword>
<dbReference type="InterPro" id="IPR001173">
    <property type="entry name" value="Glyco_trans_2-like"/>
</dbReference>
<reference evidence="3 4" key="1">
    <citation type="submission" date="2016-06" db="EMBL/GenBank/DDBJ databases">
        <title>Draft genome sequence of Flavobacterium succinicans strain DD5b.</title>
        <authorList>
            <person name="Poehlein A."/>
            <person name="Daniel R."/>
            <person name="Simeonova D.D."/>
        </authorList>
    </citation>
    <scope>NUCLEOTIDE SEQUENCE [LARGE SCALE GENOMIC DNA]</scope>
    <source>
        <strain evidence="3 4">DD5b</strain>
    </source>
</reference>
<keyword evidence="1" id="KW-0812">Transmembrane</keyword>
<dbReference type="Pfam" id="PF00535">
    <property type="entry name" value="Glycos_transf_2"/>
    <property type="match status" value="1"/>
</dbReference>
<keyword evidence="3" id="KW-0328">Glycosyltransferase</keyword>
<dbReference type="PANTHER" id="PTHR43179:SF7">
    <property type="entry name" value="RHAMNOSYLTRANSFERASE WBBL"/>
    <property type="match status" value="1"/>
</dbReference>
<feature type="domain" description="Glycosyltransferase 2-like" evidence="2">
    <location>
        <begin position="36"/>
        <end position="167"/>
    </location>
</feature>
<dbReference type="Gene3D" id="3.90.550.10">
    <property type="entry name" value="Spore Coat Polysaccharide Biosynthesis Protein SpsA, Chain A"/>
    <property type="match status" value="1"/>
</dbReference>
<evidence type="ECO:0000313" key="4">
    <source>
        <dbReference type="Proteomes" id="UP000093807"/>
    </source>
</evidence>
<dbReference type="EMBL" id="JMTM01000035">
    <property type="protein sequence ID" value="OAZ04465.1"/>
    <property type="molecule type" value="Genomic_DNA"/>
</dbReference>
<dbReference type="PATRIC" id="fig|29536.5.peg.1534"/>
<dbReference type="EC" id="2.4.1.289" evidence="3"/>
<dbReference type="GO" id="GO:0102096">
    <property type="term" value="F:decaprenyl-N-acetyl-alpha-D-glucosaminyl-pyrophosphate:dTDP-alpha-L-rhamnose rhamnosyltransferase activity"/>
    <property type="evidence" value="ECO:0007669"/>
    <property type="project" value="UniProtKB-EC"/>
</dbReference>
<feature type="transmembrane region" description="Helical" evidence="1">
    <location>
        <begin position="288"/>
        <end position="309"/>
    </location>
</feature>
<sequence length="425" mass="48823">MVKIRKYICNNFLIVRIITCAFERVLSHYICIMQLSVIILNYNVRYFLEQCVLSVQKALENIEGEIIVVDNASSDDSCTMMQTRFPEVKLIQNSENLGFSIGNNIGVAAAKGEYLCILNPDTVVAEDTFLKVLAFAEAQKNLGIVGVKLIDGSGNFLPESKRGVPTPWVAFTKIMGLYRWFPSVSIFTKYYAQHVHPDQTGKVDILVGAFMFLPRELYLEVGGFDENCFMYSDDVDLSYQVLQKGKDNFYFHNTTVLHYKGESTIKDGTYMKRFQEAMRFFYQKHFRVSFFFEIFMELGIFLFSILKMFQGKPKHKKEFSAYCLFSDDEKVAQELQLALGKKVAFRAFKGEKMVNSSSFIKEKGVEILLDNNYISFRECISFLESLKNRGFAFKILPKSSNFLIGSDNNNERGTVLKIPNNLYKM</sequence>
<evidence type="ECO:0000256" key="1">
    <source>
        <dbReference type="SAM" id="Phobius"/>
    </source>
</evidence>
<keyword evidence="1" id="KW-0472">Membrane</keyword>
<dbReference type="PANTHER" id="PTHR43179">
    <property type="entry name" value="RHAMNOSYLTRANSFERASE WBBL"/>
    <property type="match status" value="1"/>
</dbReference>
<dbReference type="SUPFAM" id="SSF53448">
    <property type="entry name" value="Nucleotide-diphospho-sugar transferases"/>
    <property type="match status" value="1"/>
</dbReference>
<dbReference type="Proteomes" id="UP000093807">
    <property type="component" value="Unassembled WGS sequence"/>
</dbReference>
<gene>
    <name evidence="3" type="primary">wbbL</name>
    <name evidence="3" type="ORF">FLB_14630</name>
</gene>
<accession>A0A199XS45</accession>
<name>A0A199XS45_9FLAO</name>
<comment type="caution">
    <text evidence="3">The sequence shown here is derived from an EMBL/GenBank/DDBJ whole genome shotgun (WGS) entry which is preliminary data.</text>
</comment>
<keyword evidence="1" id="KW-1133">Transmembrane helix</keyword>
<dbReference type="InterPro" id="IPR029044">
    <property type="entry name" value="Nucleotide-diphossugar_trans"/>
</dbReference>
<keyword evidence="4" id="KW-1185">Reference proteome</keyword>